<keyword evidence="1 3" id="KW-0863">Zinc-finger</keyword>
<dbReference type="EMBL" id="CAJHNH020001774">
    <property type="protein sequence ID" value="CAG5124388.1"/>
    <property type="molecule type" value="Genomic_DNA"/>
</dbReference>
<evidence type="ECO:0000256" key="1">
    <source>
        <dbReference type="ARBA" id="ARBA00022771"/>
    </source>
</evidence>
<keyword evidence="2" id="KW-0862">Zinc</keyword>
<feature type="chain" id="PRO_5035901943" description="RING-type domain-containing protein" evidence="6">
    <location>
        <begin position="23"/>
        <end position="442"/>
    </location>
</feature>
<evidence type="ECO:0000256" key="2">
    <source>
        <dbReference type="ARBA" id="ARBA00022833"/>
    </source>
</evidence>
<evidence type="ECO:0000256" key="4">
    <source>
        <dbReference type="SAM" id="Coils"/>
    </source>
</evidence>
<feature type="region of interest" description="Disordered" evidence="5">
    <location>
        <begin position="178"/>
        <end position="253"/>
    </location>
</feature>
<dbReference type="InterPro" id="IPR013083">
    <property type="entry name" value="Znf_RING/FYVE/PHD"/>
</dbReference>
<dbReference type="InterPro" id="IPR001841">
    <property type="entry name" value="Znf_RING"/>
</dbReference>
<reference evidence="8" key="1">
    <citation type="submission" date="2021-04" db="EMBL/GenBank/DDBJ databases">
        <authorList>
            <consortium name="Molecular Ecology Group"/>
        </authorList>
    </citation>
    <scope>NUCLEOTIDE SEQUENCE</scope>
</reference>
<keyword evidence="6" id="KW-0732">Signal</keyword>
<organism evidence="8 9">
    <name type="scientific">Candidula unifasciata</name>
    <dbReference type="NCBI Taxonomy" id="100452"/>
    <lineage>
        <taxon>Eukaryota</taxon>
        <taxon>Metazoa</taxon>
        <taxon>Spiralia</taxon>
        <taxon>Lophotrochozoa</taxon>
        <taxon>Mollusca</taxon>
        <taxon>Gastropoda</taxon>
        <taxon>Heterobranchia</taxon>
        <taxon>Euthyneura</taxon>
        <taxon>Panpulmonata</taxon>
        <taxon>Eupulmonata</taxon>
        <taxon>Stylommatophora</taxon>
        <taxon>Helicina</taxon>
        <taxon>Helicoidea</taxon>
        <taxon>Geomitridae</taxon>
        <taxon>Candidula</taxon>
    </lineage>
</organism>
<evidence type="ECO:0000259" key="7">
    <source>
        <dbReference type="PROSITE" id="PS50089"/>
    </source>
</evidence>
<evidence type="ECO:0000256" key="6">
    <source>
        <dbReference type="SAM" id="SignalP"/>
    </source>
</evidence>
<protein>
    <recommendedName>
        <fullName evidence="7">RING-type domain-containing protein</fullName>
    </recommendedName>
</protein>
<accession>A0A8S3Z854</accession>
<keyword evidence="1 3" id="KW-0479">Metal-binding</keyword>
<name>A0A8S3Z854_9EUPU</name>
<dbReference type="AlphaFoldDB" id="A0A8S3Z854"/>
<evidence type="ECO:0000313" key="8">
    <source>
        <dbReference type="EMBL" id="CAG5124388.1"/>
    </source>
</evidence>
<feature type="region of interest" description="Disordered" evidence="5">
    <location>
        <begin position="293"/>
        <end position="314"/>
    </location>
</feature>
<feature type="signal peptide" evidence="6">
    <location>
        <begin position="1"/>
        <end position="22"/>
    </location>
</feature>
<evidence type="ECO:0000256" key="3">
    <source>
        <dbReference type="PROSITE-ProRule" id="PRU00175"/>
    </source>
</evidence>
<feature type="coiled-coil region" evidence="4">
    <location>
        <begin position="382"/>
        <end position="427"/>
    </location>
</feature>
<keyword evidence="9" id="KW-1185">Reference proteome</keyword>
<feature type="compositionally biased region" description="Low complexity" evidence="5">
    <location>
        <begin position="197"/>
        <end position="229"/>
    </location>
</feature>
<dbReference type="PANTHER" id="PTHR10131:SF94">
    <property type="entry name" value="TNF RECEPTOR-ASSOCIATED FACTOR 4"/>
    <property type="match status" value="1"/>
</dbReference>
<dbReference type="GO" id="GO:0008270">
    <property type="term" value="F:zinc ion binding"/>
    <property type="evidence" value="ECO:0007669"/>
    <property type="project" value="UniProtKB-KW"/>
</dbReference>
<dbReference type="OrthoDB" id="6105938at2759"/>
<sequence length="442" mass="49433">MASTAEESLMALLEAMLTLAASEVIRPKPPSVKPGGYPEEHFLDLTEEEKDEFCCNICYQVLKETRQCMNKHKFCSSCLLVWSTTGQYNNRDGCPVCRTRGDYLRNLEVDDRISAKKVKCLLESCKWSGLLKHLCSHRHTTYGDSSSSESEDTGVSEVMPRLIQVTPHVPHRGQGRFIGTGLTIQNPSPSAGPPPASSSRMSLLSSRSVSRASPSPFSSTSEETVTELPWRSGPSTRRFSTFRTPGIQAPTNNRIYFSHTRPSTDNNNNLDDEASVVRSSTSTVDDSLEMAANSMSGGLTPRPPSTPRTSSNVVNARRLPRIVNPPPARAQGHRYQPPSVLALHFASGGRPRAAENLGEIRDRLHESRTRLDNLMTSFSGELDRNRQAMAEFQLERERHRQEQLEEVRELGQRLGQVASELRRLLEQRRHIHSFSDDDDDFD</sequence>
<dbReference type="PANTHER" id="PTHR10131">
    <property type="entry name" value="TNF RECEPTOR ASSOCIATED FACTOR"/>
    <property type="match status" value="1"/>
</dbReference>
<feature type="compositionally biased region" description="Polar residues" evidence="5">
    <location>
        <begin position="233"/>
        <end position="253"/>
    </location>
</feature>
<dbReference type="SUPFAM" id="SSF57850">
    <property type="entry name" value="RING/U-box"/>
    <property type="match status" value="1"/>
</dbReference>
<keyword evidence="4" id="KW-0175">Coiled coil</keyword>
<evidence type="ECO:0000313" key="9">
    <source>
        <dbReference type="Proteomes" id="UP000678393"/>
    </source>
</evidence>
<feature type="domain" description="RING-type" evidence="7">
    <location>
        <begin position="55"/>
        <end position="98"/>
    </location>
</feature>
<proteinExistence type="predicted"/>
<dbReference type="PROSITE" id="PS50089">
    <property type="entry name" value="ZF_RING_2"/>
    <property type="match status" value="1"/>
</dbReference>
<dbReference type="Gene3D" id="3.30.40.10">
    <property type="entry name" value="Zinc/RING finger domain, C3HC4 (zinc finger)"/>
    <property type="match status" value="1"/>
</dbReference>
<dbReference type="Proteomes" id="UP000678393">
    <property type="component" value="Unassembled WGS sequence"/>
</dbReference>
<comment type="caution">
    <text evidence="8">The sequence shown here is derived from an EMBL/GenBank/DDBJ whole genome shotgun (WGS) entry which is preliminary data.</text>
</comment>
<gene>
    <name evidence="8" type="ORF">CUNI_LOCUS9946</name>
</gene>
<evidence type="ECO:0000256" key="5">
    <source>
        <dbReference type="SAM" id="MobiDB-lite"/>
    </source>
</evidence>